<evidence type="ECO:0000256" key="9">
    <source>
        <dbReference type="PIRNR" id="PIRNR003128"/>
    </source>
</evidence>
<dbReference type="NCBIfam" id="NF008121">
    <property type="entry name" value="PRK10869.1"/>
    <property type="match status" value="1"/>
</dbReference>
<keyword evidence="4" id="KW-0547">Nucleotide-binding</keyword>
<keyword evidence="5 9" id="KW-0227">DNA damage</keyword>
<evidence type="ECO:0000256" key="6">
    <source>
        <dbReference type="ARBA" id="ARBA00022840"/>
    </source>
</evidence>
<dbReference type="CDD" id="cd03241">
    <property type="entry name" value="ABC_RecN"/>
    <property type="match status" value="2"/>
</dbReference>
<comment type="similarity">
    <text evidence="2 9">Belongs to the RecN family.</text>
</comment>
<dbReference type="AlphaFoldDB" id="A0A225M646"/>
<protein>
    <recommendedName>
        <fullName evidence="3 9">DNA repair protein RecN</fullName>
    </recommendedName>
    <alternativeName>
        <fullName evidence="8 9">Recombination protein N</fullName>
    </alternativeName>
</protein>
<dbReference type="Gene3D" id="3.40.50.300">
    <property type="entry name" value="P-loop containing nucleotide triphosphate hydrolases"/>
    <property type="match status" value="2"/>
</dbReference>
<evidence type="ECO:0000313" key="12">
    <source>
        <dbReference type="EMBL" id="OWT56815.1"/>
    </source>
</evidence>
<evidence type="ECO:0000256" key="2">
    <source>
        <dbReference type="ARBA" id="ARBA00009441"/>
    </source>
</evidence>
<reference evidence="13" key="1">
    <citation type="submission" date="2017-06" db="EMBL/GenBank/DDBJ databases">
        <title>Herbaspirillum phytohormonus sp. nov., isolated from the root nodule of Robinia pseudoacacia in lead-zinc mine.</title>
        <authorList>
            <person name="Fan M."/>
            <person name="Lin Y."/>
        </authorList>
    </citation>
    <scope>NUCLEOTIDE SEQUENCE [LARGE SCALE GENOMIC DNA]</scope>
    <source>
        <strain evidence="13">SC-089</strain>
    </source>
</reference>
<keyword evidence="13" id="KW-1185">Reference proteome</keyword>
<accession>A0A225M646</accession>
<dbReference type="Proteomes" id="UP000214603">
    <property type="component" value="Unassembled WGS sequence"/>
</dbReference>
<feature type="coiled-coil region" evidence="10">
    <location>
        <begin position="164"/>
        <end position="201"/>
    </location>
</feature>
<dbReference type="SUPFAM" id="SSF52540">
    <property type="entry name" value="P-loop containing nucleoside triphosphate hydrolases"/>
    <property type="match status" value="1"/>
</dbReference>
<dbReference type="FunFam" id="3.40.50.300:FF:000356">
    <property type="entry name" value="DNA repair protein RecN"/>
    <property type="match status" value="1"/>
</dbReference>
<evidence type="ECO:0000256" key="10">
    <source>
        <dbReference type="SAM" id="Coils"/>
    </source>
</evidence>
<evidence type="ECO:0000313" key="13">
    <source>
        <dbReference type="Proteomes" id="UP000214603"/>
    </source>
</evidence>
<sequence>MLRTLHIRDFVIVERAEIQFEPGFTVFSGETGAGKSILVDALSLALGARGDAGMLREGGGRADISAVFDVPESLRPWLEERQLDSDDALVLRRTIDTQARSKAFINGLPVALGQLRELGEQLVDIHGQHAHQSLLRAASQREMLDAQGGHQALARQVQQAWQQWQEARKALEAAQRDAAVLQQERERLAWQAGELDRLELRPGEWEAVSGDHNRLAHAQALLDGAGQALTALDDEDGSALRRLDAAAHQIKQLLRHDGQLQSVYDAIESARIAAGEAVSDLNGYRDRVELDPERLAQAEQRMSAIFDAARKFKVEPEELPALRDSLHQRLAASEAAADLDALQAHLQETGAQYQEVAKKLGTARRKTGKALARAVTQAMQTLAMQGGRFDVAFQACEPTAHGIENIEFLVAGHEGTTPRPLSKVASGGELARLSLALSVIASQAARVPTLIFDEVDSGIGGAVAEVVGRLLHELGQRHQVLCVTHLPQVAARGTHHYEVSKATRNGATLSSIRALDAQDRVQEVARMLGGLTITETTRRHAREMLAQ</sequence>
<dbReference type="GO" id="GO:0009432">
    <property type="term" value="P:SOS response"/>
    <property type="evidence" value="ECO:0007669"/>
    <property type="project" value="UniProtKB-ARBA"/>
</dbReference>
<dbReference type="FunFam" id="3.40.50.300:FF:000319">
    <property type="entry name" value="DNA repair protein RecN"/>
    <property type="match status" value="1"/>
</dbReference>
<dbReference type="EMBL" id="NJIH01000010">
    <property type="protein sequence ID" value="OWT56815.1"/>
    <property type="molecule type" value="Genomic_DNA"/>
</dbReference>
<dbReference type="NCBIfam" id="TIGR00634">
    <property type="entry name" value="recN"/>
    <property type="match status" value="1"/>
</dbReference>
<evidence type="ECO:0000256" key="7">
    <source>
        <dbReference type="ARBA" id="ARBA00023204"/>
    </source>
</evidence>
<dbReference type="RefSeq" id="WP_088604822.1">
    <property type="nucleotide sequence ID" value="NZ_NJIH01000010.1"/>
</dbReference>
<dbReference type="GO" id="GO:0005524">
    <property type="term" value="F:ATP binding"/>
    <property type="evidence" value="ECO:0007669"/>
    <property type="project" value="UniProtKB-KW"/>
</dbReference>
<keyword evidence="6" id="KW-0067">ATP-binding</keyword>
<comment type="caution">
    <text evidence="12">The sequence shown here is derived from an EMBL/GenBank/DDBJ whole genome shotgun (WGS) entry which is preliminary data.</text>
</comment>
<dbReference type="GO" id="GO:0006281">
    <property type="term" value="P:DNA repair"/>
    <property type="evidence" value="ECO:0007669"/>
    <property type="project" value="UniProtKB-KW"/>
</dbReference>
<evidence type="ECO:0000256" key="5">
    <source>
        <dbReference type="ARBA" id="ARBA00022763"/>
    </source>
</evidence>
<dbReference type="InterPro" id="IPR004604">
    <property type="entry name" value="DNA_recomb/repair_RecN"/>
</dbReference>
<dbReference type="Pfam" id="PF02463">
    <property type="entry name" value="SMC_N"/>
    <property type="match status" value="1"/>
</dbReference>
<evidence type="ECO:0000256" key="1">
    <source>
        <dbReference type="ARBA" id="ARBA00003618"/>
    </source>
</evidence>
<name>A0A225M646_9BURK</name>
<keyword evidence="10" id="KW-0175">Coiled coil</keyword>
<proteinExistence type="inferred from homology"/>
<keyword evidence="7 9" id="KW-0234">DNA repair</keyword>
<evidence type="ECO:0000256" key="8">
    <source>
        <dbReference type="ARBA" id="ARBA00033408"/>
    </source>
</evidence>
<dbReference type="InterPro" id="IPR003395">
    <property type="entry name" value="RecF/RecN/SMC_N"/>
</dbReference>
<feature type="domain" description="RecF/RecN/SMC N-terminal" evidence="11">
    <location>
        <begin position="2"/>
        <end position="502"/>
    </location>
</feature>
<dbReference type="PANTHER" id="PTHR11059:SF0">
    <property type="entry name" value="DNA REPAIR PROTEIN RECN"/>
    <property type="match status" value="1"/>
</dbReference>
<dbReference type="OrthoDB" id="9806954at2"/>
<dbReference type="GO" id="GO:0043590">
    <property type="term" value="C:bacterial nucleoid"/>
    <property type="evidence" value="ECO:0007669"/>
    <property type="project" value="TreeGrafter"/>
</dbReference>
<evidence type="ECO:0000256" key="3">
    <source>
        <dbReference type="ARBA" id="ARBA00021315"/>
    </source>
</evidence>
<comment type="function">
    <text evidence="1 9">May be involved in recombinational repair of damaged DNA.</text>
</comment>
<evidence type="ECO:0000259" key="11">
    <source>
        <dbReference type="Pfam" id="PF02463"/>
    </source>
</evidence>
<gene>
    <name evidence="12" type="ORF">CEY11_18175</name>
</gene>
<dbReference type="InterPro" id="IPR027417">
    <property type="entry name" value="P-loop_NTPase"/>
</dbReference>
<dbReference type="PANTHER" id="PTHR11059">
    <property type="entry name" value="DNA REPAIR PROTEIN RECN"/>
    <property type="match status" value="1"/>
</dbReference>
<dbReference type="GO" id="GO:0006310">
    <property type="term" value="P:DNA recombination"/>
    <property type="evidence" value="ECO:0007669"/>
    <property type="project" value="InterPro"/>
</dbReference>
<evidence type="ECO:0000256" key="4">
    <source>
        <dbReference type="ARBA" id="ARBA00022741"/>
    </source>
</evidence>
<dbReference type="PIRSF" id="PIRSF003128">
    <property type="entry name" value="RecN"/>
    <property type="match status" value="1"/>
</dbReference>
<organism evidence="12 13">
    <name type="scientific">Candidimonas nitroreducens</name>
    <dbReference type="NCBI Taxonomy" id="683354"/>
    <lineage>
        <taxon>Bacteria</taxon>
        <taxon>Pseudomonadati</taxon>
        <taxon>Pseudomonadota</taxon>
        <taxon>Betaproteobacteria</taxon>
        <taxon>Burkholderiales</taxon>
        <taxon>Alcaligenaceae</taxon>
        <taxon>Candidimonas</taxon>
    </lineage>
</organism>